<organism evidence="1 2">
    <name type="scientific">Coptotermes formosanus</name>
    <name type="common">Formosan subterranean termite</name>
    <dbReference type="NCBI Taxonomy" id="36987"/>
    <lineage>
        <taxon>Eukaryota</taxon>
        <taxon>Metazoa</taxon>
        <taxon>Ecdysozoa</taxon>
        <taxon>Arthropoda</taxon>
        <taxon>Hexapoda</taxon>
        <taxon>Insecta</taxon>
        <taxon>Pterygota</taxon>
        <taxon>Neoptera</taxon>
        <taxon>Polyneoptera</taxon>
        <taxon>Dictyoptera</taxon>
        <taxon>Blattodea</taxon>
        <taxon>Blattoidea</taxon>
        <taxon>Termitoidae</taxon>
        <taxon>Rhinotermitidae</taxon>
        <taxon>Coptotermes</taxon>
    </lineage>
</organism>
<evidence type="ECO:0000313" key="2">
    <source>
        <dbReference type="Proteomes" id="UP000502823"/>
    </source>
</evidence>
<dbReference type="OrthoDB" id="8189826at2759"/>
<keyword evidence="2" id="KW-1185">Reference proteome</keyword>
<dbReference type="InterPro" id="IPR036397">
    <property type="entry name" value="RNaseH_sf"/>
</dbReference>
<dbReference type="EMBL" id="BLKM01000977">
    <property type="protein sequence ID" value="GFG39695.1"/>
    <property type="molecule type" value="Genomic_DNA"/>
</dbReference>
<reference evidence="2" key="1">
    <citation type="submission" date="2020-01" db="EMBL/GenBank/DDBJ databases">
        <title>Draft genome sequence of the Termite Coptotermes fromosanus.</title>
        <authorList>
            <person name="Itakura S."/>
            <person name="Yosikawa Y."/>
            <person name="Umezawa K."/>
        </authorList>
    </citation>
    <scope>NUCLEOTIDE SEQUENCE [LARGE SCALE GENOMIC DNA]</scope>
</reference>
<dbReference type="PANTHER" id="PTHR46060:SF1">
    <property type="entry name" value="MARINER MOS1 TRANSPOSASE-LIKE PROTEIN"/>
    <property type="match status" value="1"/>
</dbReference>
<dbReference type="Pfam" id="PF01359">
    <property type="entry name" value="Transposase_1"/>
    <property type="match status" value="1"/>
</dbReference>
<dbReference type="InParanoid" id="A0A6L2Q9U5"/>
<sequence length="357" mass="41613">MESCYDDISTRLKQRAVIELLSAENVTPTEIHRRLQAVYGENTVNRTTVNRWAIKFCECEPGRANIVDQPRSGRPVSVTDDKHQKQVDELIKHDRRITQKQIAGRLGVSKERVGYISGLLGYTKVCSRWVPRMLTPENKQKRAESCEELLKRYHEEGDQFLLNIVTGDESWIHHFDPEEKRQSMQYRHASSPRPKKFKTVTSASKILLTVFWDSQRVYLTEFLEAGNTVNSARYIETIKNLRRRACRVRQSTSPILLLHDNARPHTARATLGALEMLKFEVLCHPPYSPDLAPSDFHFFPHLKRDLKGTLFTSDDEVKRAVTSWIRQRTPEFFTDGMRKLVLRWEKCIERQGDYVEK</sequence>
<accession>A0A6L2Q9U5</accession>
<name>A0A6L2Q9U5_COPFO</name>
<dbReference type="PANTHER" id="PTHR46060">
    <property type="entry name" value="MARINER MOS1 TRANSPOSASE-LIKE PROTEIN"/>
    <property type="match status" value="1"/>
</dbReference>
<gene>
    <name evidence="1" type="ORF">Cfor_10418</name>
</gene>
<evidence type="ECO:0008006" key="3">
    <source>
        <dbReference type="Google" id="ProtNLM"/>
    </source>
</evidence>
<comment type="caution">
    <text evidence="1">The sequence shown here is derived from an EMBL/GenBank/DDBJ whole genome shotgun (WGS) entry which is preliminary data.</text>
</comment>
<dbReference type="InterPro" id="IPR001888">
    <property type="entry name" value="Transposase_1"/>
</dbReference>
<dbReference type="Gene3D" id="3.30.420.10">
    <property type="entry name" value="Ribonuclease H-like superfamily/Ribonuclease H"/>
    <property type="match status" value="1"/>
</dbReference>
<dbReference type="GO" id="GO:0003676">
    <property type="term" value="F:nucleic acid binding"/>
    <property type="evidence" value="ECO:0007669"/>
    <property type="project" value="InterPro"/>
</dbReference>
<dbReference type="Proteomes" id="UP000502823">
    <property type="component" value="Unassembled WGS sequence"/>
</dbReference>
<evidence type="ECO:0000313" key="1">
    <source>
        <dbReference type="EMBL" id="GFG39695.1"/>
    </source>
</evidence>
<dbReference type="AlphaFoldDB" id="A0A6L2Q9U5"/>
<proteinExistence type="predicted"/>
<protein>
    <recommendedName>
        <fullName evidence="3">Mos1 transposase HTH domain-containing protein</fullName>
    </recommendedName>
</protein>
<dbReference type="InterPro" id="IPR052709">
    <property type="entry name" value="Transposase-MT_Hybrid"/>
</dbReference>